<dbReference type="InterPro" id="IPR037208">
    <property type="entry name" value="Spo0E-like_sf"/>
</dbReference>
<dbReference type="GO" id="GO:0046983">
    <property type="term" value="F:protein dimerization activity"/>
    <property type="evidence" value="ECO:0007669"/>
    <property type="project" value="InterPro"/>
</dbReference>
<dbReference type="RefSeq" id="WP_186834403.1">
    <property type="nucleotide sequence ID" value="NZ_JACOOQ010000001.1"/>
</dbReference>
<dbReference type="GO" id="GO:0043937">
    <property type="term" value="P:regulation of sporulation"/>
    <property type="evidence" value="ECO:0007669"/>
    <property type="project" value="InterPro"/>
</dbReference>
<evidence type="ECO:0000313" key="1">
    <source>
        <dbReference type="EMBL" id="MBC5638978.1"/>
    </source>
</evidence>
<accession>A0A8I0DKD5</accession>
<dbReference type="Proteomes" id="UP000662088">
    <property type="component" value="Unassembled WGS sequence"/>
</dbReference>
<gene>
    <name evidence="1" type="ORF">H8R92_00755</name>
</gene>
<dbReference type="EMBL" id="JACOOQ010000001">
    <property type="protein sequence ID" value="MBC5638978.1"/>
    <property type="molecule type" value="Genomic_DNA"/>
</dbReference>
<evidence type="ECO:0000313" key="2">
    <source>
        <dbReference type="Proteomes" id="UP000662088"/>
    </source>
</evidence>
<protein>
    <submittedName>
        <fullName evidence="1">Spo0E family sporulation regulatory protein-aspartic acid phosphatase</fullName>
    </submittedName>
</protein>
<name>A0A8I0DKD5_9CLOT</name>
<dbReference type="Gene3D" id="4.10.280.10">
    <property type="entry name" value="Helix-loop-helix DNA-binding domain"/>
    <property type="match status" value="1"/>
</dbReference>
<proteinExistence type="predicted"/>
<dbReference type="InterPro" id="IPR018540">
    <property type="entry name" value="Spo0E-like"/>
</dbReference>
<keyword evidence="2" id="KW-1185">Reference proteome</keyword>
<comment type="caution">
    <text evidence="1">The sequence shown here is derived from an EMBL/GenBank/DDBJ whole genome shotgun (WGS) entry which is preliminary data.</text>
</comment>
<reference evidence="1" key="1">
    <citation type="submission" date="2020-08" db="EMBL/GenBank/DDBJ databases">
        <title>Genome public.</title>
        <authorList>
            <person name="Liu C."/>
            <person name="Sun Q."/>
        </authorList>
    </citation>
    <scope>NUCLEOTIDE SEQUENCE</scope>
    <source>
        <strain evidence="1">NSJ-42</strain>
    </source>
</reference>
<dbReference type="Pfam" id="PF09388">
    <property type="entry name" value="SpoOE-like"/>
    <property type="match status" value="1"/>
</dbReference>
<dbReference type="SUPFAM" id="SSF140500">
    <property type="entry name" value="BAS1536-like"/>
    <property type="match status" value="1"/>
</dbReference>
<dbReference type="AlphaFoldDB" id="A0A8I0DKD5"/>
<dbReference type="InterPro" id="IPR036638">
    <property type="entry name" value="HLH_DNA-bd_sf"/>
</dbReference>
<sequence length="48" mass="5797">MDIYDEIDKIREILEYEIDKSSSLSDNKILELSVRLDKLINEYYRSIN</sequence>
<organism evidence="1 2">
    <name type="scientific">Clostridium lentum</name>
    <dbReference type="NCBI Taxonomy" id="2763037"/>
    <lineage>
        <taxon>Bacteria</taxon>
        <taxon>Bacillati</taxon>
        <taxon>Bacillota</taxon>
        <taxon>Clostridia</taxon>
        <taxon>Eubacteriales</taxon>
        <taxon>Clostridiaceae</taxon>
        <taxon>Clostridium</taxon>
    </lineage>
</organism>